<organism evidence="5 6">
    <name type="scientific">Strigomonas culicis</name>
    <dbReference type="NCBI Taxonomy" id="28005"/>
    <lineage>
        <taxon>Eukaryota</taxon>
        <taxon>Discoba</taxon>
        <taxon>Euglenozoa</taxon>
        <taxon>Kinetoplastea</taxon>
        <taxon>Metakinetoplastina</taxon>
        <taxon>Trypanosomatida</taxon>
        <taxon>Trypanosomatidae</taxon>
        <taxon>Strigomonadinae</taxon>
        <taxon>Strigomonas</taxon>
    </lineage>
</organism>
<comment type="caution">
    <text evidence="5">The sequence shown here is derived from an EMBL/GenBank/DDBJ whole genome shotgun (WGS) entry which is preliminary data.</text>
</comment>
<name>S9V5P2_9TRYP</name>
<comment type="catalytic activity">
    <reaction evidence="3">
        <text>glycyl-tRNA(Ala) + H2O = tRNA(Ala) + glycine + H(+)</text>
        <dbReference type="Rhea" id="RHEA:53744"/>
        <dbReference type="Rhea" id="RHEA-COMP:9657"/>
        <dbReference type="Rhea" id="RHEA-COMP:13640"/>
        <dbReference type="ChEBI" id="CHEBI:15377"/>
        <dbReference type="ChEBI" id="CHEBI:15378"/>
        <dbReference type="ChEBI" id="CHEBI:57305"/>
        <dbReference type="ChEBI" id="CHEBI:78442"/>
        <dbReference type="ChEBI" id="CHEBI:78522"/>
        <dbReference type="EC" id="3.1.1.96"/>
    </reaction>
</comment>
<evidence type="ECO:0000256" key="4">
    <source>
        <dbReference type="ARBA" id="ARBA00048018"/>
    </source>
</evidence>
<evidence type="ECO:0000256" key="3">
    <source>
        <dbReference type="ARBA" id="ARBA00047676"/>
    </source>
</evidence>
<dbReference type="InterPro" id="IPR003732">
    <property type="entry name" value="Daa-tRNA_deacyls_DTD"/>
</dbReference>
<dbReference type="PANTHER" id="PTHR10472:SF5">
    <property type="entry name" value="D-AMINOACYL-TRNA DEACYLASE 1"/>
    <property type="match status" value="1"/>
</dbReference>
<gene>
    <name evidence="5" type="ORF">STCU_00736</name>
</gene>
<keyword evidence="6" id="KW-1185">Reference proteome</keyword>
<dbReference type="GO" id="GO:0051500">
    <property type="term" value="F:D-tyrosyl-tRNA(Tyr) deacylase activity"/>
    <property type="evidence" value="ECO:0007669"/>
    <property type="project" value="TreeGrafter"/>
</dbReference>
<dbReference type="SUPFAM" id="SSF69500">
    <property type="entry name" value="DTD-like"/>
    <property type="match status" value="1"/>
</dbReference>
<dbReference type="Gene3D" id="3.50.80.10">
    <property type="entry name" value="D-tyrosyl-tRNA(Tyr) deacylase"/>
    <property type="match status" value="1"/>
</dbReference>
<dbReference type="GO" id="GO:0005737">
    <property type="term" value="C:cytoplasm"/>
    <property type="evidence" value="ECO:0007669"/>
    <property type="project" value="InterPro"/>
</dbReference>
<dbReference type="Proteomes" id="UP000015354">
    <property type="component" value="Unassembled WGS sequence"/>
</dbReference>
<proteinExistence type="inferred from homology"/>
<dbReference type="EC" id="3.1.1.96" evidence="2"/>
<accession>S9V5P2</accession>
<dbReference type="PANTHER" id="PTHR10472">
    <property type="entry name" value="D-TYROSYL-TRNA TYR DEACYLASE"/>
    <property type="match status" value="1"/>
</dbReference>
<dbReference type="EMBL" id="ATMH01000736">
    <property type="protein sequence ID" value="EPY36138.1"/>
    <property type="molecule type" value="Genomic_DNA"/>
</dbReference>
<reference evidence="5 6" key="1">
    <citation type="journal article" date="2013" name="PLoS ONE">
        <title>Predicting the Proteins of Angomonas deanei, Strigomonas culicis and Their Respective Endosymbionts Reveals New Aspects of the Trypanosomatidae Family.</title>
        <authorList>
            <person name="Motta M.C."/>
            <person name="Martins A.C."/>
            <person name="de Souza S.S."/>
            <person name="Catta-Preta C.M."/>
            <person name="Silva R."/>
            <person name="Klein C.C."/>
            <person name="de Almeida L.G."/>
            <person name="de Lima Cunha O."/>
            <person name="Ciapina L.P."/>
            <person name="Brocchi M."/>
            <person name="Colabardini A.C."/>
            <person name="de Araujo Lima B."/>
            <person name="Machado C.R."/>
            <person name="de Almeida Soares C.M."/>
            <person name="Probst C.M."/>
            <person name="de Menezes C.B."/>
            <person name="Thompson C.E."/>
            <person name="Bartholomeu D.C."/>
            <person name="Gradia D.F."/>
            <person name="Pavoni D.P."/>
            <person name="Grisard E.C."/>
            <person name="Fantinatti-Garboggini F."/>
            <person name="Marchini F.K."/>
            <person name="Rodrigues-Luiz G.F."/>
            <person name="Wagner G."/>
            <person name="Goldman G.H."/>
            <person name="Fietto J.L."/>
            <person name="Elias M.C."/>
            <person name="Goldman M.H."/>
            <person name="Sagot M.F."/>
            <person name="Pereira M."/>
            <person name="Stoco P.H."/>
            <person name="de Mendonca-Neto R.P."/>
            <person name="Teixeira S.M."/>
            <person name="Maciel T.E."/>
            <person name="de Oliveira Mendes T.A."/>
            <person name="Urmenyi T.P."/>
            <person name="de Souza W."/>
            <person name="Schenkman S."/>
            <person name="de Vasconcelos A.T."/>
        </authorList>
    </citation>
    <scope>NUCLEOTIDE SEQUENCE [LARGE SCALE GENOMIC DNA]</scope>
</reference>
<evidence type="ECO:0000256" key="1">
    <source>
        <dbReference type="ARBA" id="ARBA00009673"/>
    </source>
</evidence>
<comment type="similarity">
    <text evidence="1">Belongs to the DTD family.</text>
</comment>
<dbReference type="OrthoDB" id="275783at2759"/>
<evidence type="ECO:0000256" key="2">
    <source>
        <dbReference type="ARBA" id="ARBA00013056"/>
    </source>
</evidence>
<sequence>MHVMKGNKPDFHHAMNPDKALEMFNELRDKLSATYVADRVATGKFQNYMNIEQVMDGPVTLVLDSKNKE</sequence>
<evidence type="ECO:0000313" key="6">
    <source>
        <dbReference type="Proteomes" id="UP000015354"/>
    </source>
</evidence>
<dbReference type="InterPro" id="IPR023509">
    <property type="entry name" value="DTD-like_sf"/>
</dbReference>
<comment type="catalytic activity">
    <reaction evidence="4">
        <text>a D-aminoacyl-tRNA + H2O = a tRNA + a D-alpha-amino acid + H(+)</text>
        <dbReference type="Rhea" id="RHEA:13953"/>
        <dbReference type="Rhea" id="RHEA-COMP:10123"/>
        <dbReference type="Rhea" id="RHEA-COMP:10124"/>
        <dbReference type="ChEBI" id="CHEBI:15377"/>
        <dbReference type="ChEBI" id="CHEBI:15378"/>
        <dbReference type="ChEBI" id="CHEBI:59871"/>
        <dbReference type="ChEBI" id="CHEBI:78442"/>
        <dbReference type="ChEBI" id="CHEBI:79333"/>
        <dbReference type="EC" id="3.1.1.96"/>
    </reaction>
</comment>
<evidence type="ECO:0000313" key="5">
    <source>
        <dbReference type="EMBL" id="EPY36138.1"/>
    </source>
</evidence>
<dbReference type="AlphaFoldDB" id="S9V5P2"/>
<protein>
    <recommendedName>
        <fullName evidence="2">D-aminoacyl-tRNA deacylase</fullName>
        <ecNumber evidence="2">3.1.1.96</ecNumber>
    </recommendedName>
</protein>
<dbReference type="Pfam" id="PF02580">
    <property type="entry name" value="Tyr_Deacylase"/>
    <property type="match status" value="1"/>
</dbReference>